<dbReference type="EMBL" id="FKBS01000014">
    <property type="protein sequence ID" value="SAI29165.1"/>
    <property type="molecule type" value="Genomic_DNA"/>
</dbReference>
<keyword evidence="3" id="KW-1003">Cell membrane</keyword>
<sequence>MSAPLEFDDAHDALASEYVLGTLPEDEREYVEAALEHDAQLRAAVAWWEARLAPLAELAEPVTPSDKLWKRISGSIGGRSAKPAFRIRRNLRPAWGDFNFWRGLVSAGVAFAVLFSVVLYVRKPLMPPRYVVVLVAPQSQTQAPGWMVQAAGHDAVKLVPLGMTTVPQGRALEFWTKADDWQAPVSLGLVQPGQAVEIPLDKLPPLVPNQLFELTLEPATGSPVGRPTGPIQFIGRAVRVM</sequence>
<dbReference type="Gene3D" id="1.10.10.1320">
    <property type="entry name" value="Anti-sigma factor, zinc-finger domain"/>
    <property type="match status" value="1"/>
</dbReference>
<dbReference type="Pfam" id="PF10099">
    <property type="entry name" value="RskA_C"/>
    <property type="match status" value="1"/>
</dbReference>
<reference evidence="11 12" key="1">
    <citation type="submission" date="2016-03" db="EMBL/GenBank/DDBJ databases">
        <authorList>
            <consortium name="Pathogen Informatics"/>
        </authorList>
    </citation>
    <scope>NUCLEOTIDE SEQUENCE [LARGE SCALE GENOMIC DNA]</scope>
    <source>
        <strain evidence="11 12">NCTC13364</strain>
    </source>
</reference>
<dbReference type="PANTHER" id="PTHR37461">
    <property type="entry name" value="ANTI-SIGMA-K FACTOR RSKA"/>
    <property type="match status" value="1"/>
</dbReference>
<evidence type="ECO:0000256" key="9">
    <source>
        <dbReference type="SAM" id="Phobius"/>
    </source>
</evidence>
<dbReference type="GO" id="GO:0006417">
    <property type="term" value="P:regulation of translation"/>
    <property type="evidence" value="ECO:0007669"/>
    <property type="project" value="TreeGrafter"/>
</dbReference>
<feature type="domain" description="Anti-sigma K factor RskA C-terminal" evidence="10">
    <location>
        <begin position="107"/>
        <end position="231"/>
    </location>
</feature>
<dbReference type="OrthoDB" id="5298046at2"/>
<evidence type="ECO:0000256" key="6">
    <source>
        <dbReference type="ARBA" id="ARBA00023136"/>
    </source>
</evidence>
<evidence type="ECO:0000256" key="5">
    <source>
        <dbReference type="ARBA" id="ARBA00022989"/>
    </source>
</evidence>
<keyword evidence="5 9" id="KW-1133">Transmembrane helix</keyword>
<evidence type="ECO:0000256" key="4">
    <source>
        <dbReference type="ARBA" id="ARBA00022692"/>
    </source>
</evidence>
<keyword evidence="6 9" id="KW-0472">Membrane</keyword>
<evidence type="ECO:0000313" key="11">
    <source>
        <dbReference type="EMBL" id="SAI29165.1"/>
    </source>
</evidence>
<comment type="subcellular location">
    <subcellularLocation>
        <location evidence="2">Cell membrane</location>
    </subcellularLocation>
    <subcellularLocation>
        <location evidence="1">Membrane</location>
        <topology evidence="1">Single-pass membrane protein</topology>
    </subcellularLocation>
</comment>
<dbReference type="GO" id="GO:0016989">
    <property type="term" value="F:sigma factor antagonist activity"/>
    <property type="evidence" value="ECO:0007669"/>
    <property type="project" value="TreeGrafter"/>
</dbReference>
<dbReference type="InterPro" id="IPR018764">
    <property type="entry name" value="RskA_C"/>
</dbReference>
<evidence type="ECO:0000256" key="3">
    <source>
        <dbReference type="ARBA" id="ARBA00022475"/>
    </source>
</evidence>
<evidence type="ECO:0000256" key="7">
    <source>
        <dbReference type="ARBA" id="ARBA00029829"/>
    </source>
</evidence>
<dbReference type="RefSeq" id="WP_066412010.1">
    <property type="nucleotide sequence ID" value="NZ_FKBS01000014.1"/>
</dbReference>
<accession>A0A157P6F8</accession>
<keyword evidence="4 9" id="KW-0812">Transmembrane</keyword>
<evidence type="ECO:0000256" key="8">
    <source>
        <dbReference type="ARBA" id="ARBA00030803"/>
    </source>
</evidence>
<name>A0A157P6F8_9BORD</name>
<proteinExistence type="predicted"/>
<dbReference type="InterPro" id="IPR041916">
    <property type="entry name" value="Anti_sigma_zinc_sf"/>
</dbReference>
<evidence type="ECO:0000313" key="12">
    <source>
        <dbReference type="Proteomes" id="UP000077037"/>
    </source>
</evidence>
<dbReference type="Proteomes" id="UP000077037">
    <property type="component" value="Unassembled WGS sequence"/>
</dbReference>
<gene>
    <name evidence="11" type="ORF">SAMEA1982600_02315</name>
</gene>
<feature type="transmembrane region" description="Helical" evidence="9">
    <location>
        <begin position="100"/>
        <end position="121"/>
    </location>
</feature>
<dbReference type="GO" id="GO:0005886">
    <property type="term" value="C:plasma membrane"/>
    <property type="evidence" value="ECO:0007669"/>
    <property type="project" value="UniProtKB-SubCell"/>
</dbReference>
<organism evidence="11 12">
    <name type="scientific">Bordetella ansorpii</name>
    <dbReference type="NCBI Taxonomy" id="288768"/>
    <lineage>
        <taxon>Bacteria</taxon>
        <taxon>Pseudomonadati</taxon>
        <taxon>Pseudomonadota</taxon>
        <taxon>Betaproteobacteria</taxon>
        <taxon>Burkholderiales</taxon>
        <taxon>Alcaligenaceae</taxon>
        <taxon>Bordetella</taxon>
    </lineage>
</organism>
<protein>
    <recommendedName>
        <fullName evidence="8">Regulator of SigK</fullName>
    </recommendedName>
    <alternativeName>
        <fullName evidence="7">Sigma-K anti-sigma factor RskA</fullName>
    </alternativeName>
</protein>
<dbReference type="PANTHER" id="PTHR37461:SF1">
    <property type="entry name" value="ANTI-SIGMA-K FACTOR RSKA"/>
    <property type="match status" value="1"/>
</dbReference>
<evidence type="ECO:0000256" key="2">
    <source>
        <dbReference type="ARBA" id="ARBA00004236"/>
    </source>
</evidence>
<evidence type="ECO:0000259" key="10">
    <source>
        <dbReference type="Pfam" id="PF10099"/>
    </source>
</evidence>
<dbReference type="InterPro" id="IPR051474">
    <property type="entry name" value="Anti-sigma-K/W_factor"/>
</dbReference>
<dbReference type="AlphaFoldDB" id="A0A157P6F8"/>
<evidence type="ECO:0000256" key="1">
    <source>
        <dbReference type="ARBA" id="ARBA00004167"/>
    </source>
</evidence>